<dbReference type="FunFam" id="1.10.510.10:FF:000616">
    <property type="entry name" value="Uncharacterized protein"/>
    <property type="match status" value="1"/>
</dbReference>
<dbReference type="EC" id="2.7.11.1" evidence="1"/>
<gene>
    <name evidence="5" type="ORF">PPRIM_AZ9-3.1.T0430040</name>
</gene>
<dbReference type="InterPro" id="IPR008271">
    <property type="entry name" value="Ser/Thr_kinase_AS"/>
</dbReference>
<keyword evidence="6" id="KW-1185">Reference proteome</keyword>
<evidence type="ECO:0000256" key="3">
    <source>
        <dbReference type="SAM" id="MobiDB-lite"/>
    </source>
</evidence>
<dbReference type="InterPro" id="IPR050235">
    <property type="entry name" value="CK1_Ser-Thr_kinase"/>
</dbReference>
<dbReference type="GO" id="GO:0005524">
    <property type="term" value="F:ATP binding"/>
    <property type="evidence" value="ECO:0007669"/>
    <property type="project" value="InterPro"/>
</dbReference>
<protein>
    <recommendedName>
        <fullName evidence="2">Casein kinase I</fullName>
        <ecNumber evidence="1">2.7.11.1</ecNumber>
    </recommendedName>
</protein>
<evidence type="ECO:0000256" key="1">
    <source>
        <dbReference type="ARBA" id="ARBA00012513"/>
    </source>
</evidence>
<evidence type="ECO:0000259" key="4">
    <source>
        <dbReference type="PROSITE" id="PS50011"/>
    </source>
</evidence>
<dbReference type="AlphaFoldDB" id="A0A8S1LVN6"/>
<evidence type="ECO:0000313" key="6">
    <source>
        <dbReference type="Proteomes" id="UP000688137"/>
    </source>
</evidence>
<dbReference type="SMART" id="SM00220">
    <property type="entry name" value="S_TKc"/>
    <property type="match status" value="1"/>
</dbReference>
<feature type="compositionally biased region" description="Polar residues" evidence="3">
    <location>
        <begin position="367"/>
        <end position="376"/>
    </location>
</feature>
<dbReference type="Proteomes" id="UP000688137">
    <property type="component" value="Unassembled WGS sequence"/>
</dbReference>
<organism evidence="5 6">
    <name type="scientific">Paramecium primaurelia</name>
    <dbReference type="NCBI Taxonomy" id="5886"/>
    <lineage>
        <taxon>Eukaryota</taxon>
        <taxon>Sar</taxon>
        <taxon>Alveolata</taxon>
        <taxon>Ciliophora</taxon>
        <taxon>Intramacronucleata</taxon>
        <taxon>Oligohymenophorea</taxon>
        <taxon>Peniculida</taxon>
        <taxon>Parameciidae</taxon>
        <taxon>Paramecium</taxon>
    </lineage>
</organism>
<dbReference type="GO" id="GO:0004674">
    <property type="term" value="F:protein serine/threonine kinase activity"/>
    <property type="evidence" value="ECO:0007669"/>
    <property type="project" value="UniProtKB-EC"/>
</dbReference>
<comment type="caution">
    <text evidence="5">The sequence shown here is derived from an EMBL/GenBank/DDBJ whole genome shotgun (WGS) entry which is preliminary data.</text>
</comment>
<feature type="region of interest" description="Disordered" evidence="3">
    <location>
        <begin position="346"/>
        <end position="376"/>
    </location>
</feature>
<dbReference type="PANTHER" id="PTHR11909">
    <property type="entry name" value="CASEIN KINASE-RELATED"/>
    <property type="match status" value="1"/>
</dbReference>
<dbReference type="PROSITE" id="PS00108">
    <property type="entry name" value="PROTEIN_KINASE_ST"/>
    <property type="match status" value="1"/>
</dbReference>
<dbReference type="Pfam" id="PF00069">
    <property type="entry name" value="Pkinase"/>
    <property type="match status" value="1"/>
</dbReference>
<evidence type="ECO:0000313" key="5">
    <source>
        <dbReference type="EMBL" id="CAD8068866.1"/>
    </source>
</evidence>
<dbReference type="CDD" id="cd14016">
    <property type="entry name" value="STKc_CK1"/>
    <property type="match status" value="1"/>
</dbReference>
<sequence>MNNQKLINNTYITKKRISSGSFGVVYLGQDINTRNFVAIKVDKENKEESSLQREAEILRRLQHLKHIPKLYWSGREGDTTYLVIQYLGRDLTHYLKNYRKFSLKCVLNIAEQMIIILESLHKYNVIHRDIKPENILVGKEDEENQLFIVDFGISKFYKDENESHISLRDKQPFIGTTRYASINAHKGLSLSRRDDMESLCYMLIYLLKGQLPWQNLQFTSEEDKINQVGQLKMKIDTNELCQGLPIEFARYLDYVKGIPFKSEPNYKYCLSLFRKISNEHNYLSKELIFDWIISQKTDREGQSSSSNLLNSKPSLFKKSKEDLSSCNNLLGSQLNQSIEQDMNSLLKMPDKKRSTLTPEINRKKNRLQSISSNNDTVSDNDFNNSIMIGIQPSILSRLSRISFNSNSKFQNSKSNNSGTANIHQYDHLISISPDSNLENLLNGQKLRSNLSQSFNQILKEDDTTIEFQKMNEGDEGIERKYIELKLRFVRARFKPGLNNNLKK</sequence>
<dbReference type="EMBL" id="CAJJDM010000043">
    <property type="protein sequence ID" value="CAD8068866.1"/>
    <property type="molecule type" value="Genomic_DNA"/>
</dbReference>
<dbReference type="PROSITE" id="PS50011">
    <property type="entry name" value="PROTEIN_KINASE_DOM"/>
    <property type="match status" value="1"/>
</dbReference>
<dbReference type="OMA" id="KISNEHN"/>
<proteinExistence type="predicted"/>
<name>A0A8S1LVN6_PARPR</name>
<feature type="domain" description="Protein kinase" evidence="4">
    <location>
        <begin position="11"/>
        <end position="283"/>
    </location>
</feature>
<evidence type="ECO:0000256" key="2">
    <source>
        <dbReference type="ARBA" id="ARBA00023860"/>
    </source>
</evidence>
<accession>A0A8S1LVN6</accession>
<reference evidence="5" key="1">
    <citation type="submission" date="2021-01" db="EMBL/GenBank/DDBJ databases">
        <authorList>
            <consortium name="Genoscope - CEA"/>
            <person name="William W."/>
        </authorList>
    </citation>
    <scope>NUCLEOTIDE SEQUENCE</scope>
</reference>
<dbReference type="InterPro" id="IPR000719">
    <property type="entry name" value="Prot_kinase_dom"/>
</dbReference>